<name>A0A2P2N2B3_RHIMU</name>
<keyword evidence="1" id="KW-0472">Membrane</keyword>
<keyword evidence="1" id="KW-0812">Transmembrane</keyword>
<organism evidence="2">
    <name type="scientific">Rhizophora mucronata</name>
    <name type="common">Asiatic mangrove</name>
    <dbReference type="NCBI Taxonomy" id="61149"/>
    <lineage>
        <taxon>Eukaryota</taxon>
        <taxon>Viridiplantae</taxon>
        <taxon>Streptophyta</taxon>
        <taxon>Embryophyta</taxon>
        <taxon>Tracheophyta</taxon>
        <taxon>Spermatophyta</taxon>
        <taxon>Magnoliopsida</taxon>
        <taxon>eudicotyledons</taxon>
        <taxon>Gunneridae</taxon>
        <taxon>Pentapetalae</taxon>
        <taxon>rosids</taxon>
        <taxon>fabids</taxon>
        <taxon>Malpighiales</taxon>
        <taxon>Rhizophoraceae</taxon>
        <taxon>Rhizophora</taxon>
    </lineage>
</organism>
<sequence length="53" mass="6299">MLLEGWNTSIVWLGRALFIVISNLPISFWMMTSMQKFQILGWLNLLQTERSPW</sequence>
<proteinExistence type="predicted"/>
<dbReference type="EMBL" id="GGEC01056129">
    <property type="protein sequence ID" value="MBX36613.1"/>
    <property type="molecule type" value="Transcribed_RNA"/>
</dbReference>
<protein>
    <submittedName>
        <fullName evidence="2">Uncharacterized protein</fullName>
    </submittedName>
</protein>
<keyword evidence="1" id="KW-1133">Transmembrane helix</keyword>
<evidence type="ECO:0000256" key="1">
    <source>
        <dbReference type="SAM" id="Phobius"/>
    </source>
</evidence>
<accession>A0A2P2N2B3</accession>
<reference evidence="2" key="1">
    <citation type="submission" date="2018-02" db="EMBL/GenBank/DDBJ databases">
        <title>Rhizophora mucronata_Transcriptome.</title>
        <authorList>
            <person name="Meera S.P."/>
            <person name="Sreeshan A."/>
            <person name="Augustine A."/>
        </authorList>
    </citation>
    <scope>NUCLEOTIDE SEQUENCE</scope>
    <source>
        <tissue evidence="2">Leaf</tissue>
    </source>
</reference>
<evidence type="ECO:0000313" key="2">
    <source>
        <dbReference type="EMBL" id="MBX36613.1"/>
    </source>
</evidence>
<feature type="transmembrane region" description="Helical" evidence="1">
    <location>
        <begin position="12"/>
        <end position="31"/>
    </location>
</feature>
<dbReference type="AlphaFoldDB" id="A0A2P2N2B3"/>